<keyword evidence="3" id="KW-1185">Reference proteome</keyword>
<dbReference type="GO" id="GO:0032259">
    <property type="term" value="P:methylation"/>
    <property type="evidence" value="ECO:0007669"/>
    <property type="project" value="UniProtKB-KW"/>
</dbReference>
<proteinExistence type="predicted"/>
<dbReference type="Proteomes" id="UP001432180">
    <property type="component" value="Chromosome"/>
</dbReference>
<keyword evidence="2" id="KW-0808">Transferase</keyword>
<evidence type="ECO:0000259" key="1">
    <source>
        <dbReference type="Pfam" id="PF13649"/>
    </source>
</evidence>
<gene>
    <name evidence="2" type="primary">tam</name>
    <name evidence="2" type="ORF">Thiowin_00523</name>
</gene>
<organism evidence="2 3">
    <name type="scientific">Thiorhodovibrio winogradskyi</name>
    <dbReference type="NCBI Taxonomy" id="77007"/>
    <lineage>
        <taxon>Bacteria</taxon>
        <taxon>Pseudomonadati</taxon>
        <taxon>Pseudomonadota</taxon>
        <taxon>Gammaproteobacteria</taxon>
        <taxon>Chromatiales</taxon>
        <taxon>Chromatiaceae</taxon>
        <taxon>Thiorhodovibrio</taxon>
    </lineage>
</organism>
<reference evidence="2 3" key="1">
    <citation type="journal article" date="2023" name="Microorganisms">
        <title>Thiorhodovibrio frisius and Trv. litoralis spp. nov., Two Novel Members from a Clade of Fastidious Purple Sulfur Bacteria That Exhibit Unique Red-Shifted Light-Harvesting Capabilities.</title>
        <authorList>
            <person name="Methner A."/>
            <person name="Kuzyk S.B."/>
            <person name="Petersen J."/>
            <person name="Bauer S."/>
            <person name="Brinkmann H."/>
            <person name="Sichau K."/>
            <person name="Wanner G."/>
            <person name="Wolf J."/>
            <person name="Neumann-Schaal M."/>
            <person name="Henke P."/>
            <person name="Tank M."/>
            <person name="Sproer C."/>
            <person name="Bunk B."/>
            <person name="Overmann J."/>
        </authorList>
    </citation>
    <scope>NUCLEOTIDE SEQUENCE [LARGE SCALE GENOMIC DNA]</scope>
    <source>
        <strain evidence="2 3">DSM 6702</strain>
    </source>
</reference>
<keyword evidence="2" id="KW-0489">Methyltransferase</keyword>
<dbReference type="Pfam" id="PF13649">
    <property type="entry name" value="Methyltransf_25"/>
    <property type="match status" value="1"/>
</dbReference>
<dbReference type="PANTHER" id="PTHR47473">
    <property type="entry name" value="BTA1P"/>
    <property type="match status" value="1"/>
</dbReference>
<name>A0ABZ0S381_9GAMM</name>
<dbReference type="PANTHER" id="PTHR47473:SF1">
    <property type="entry name" value="METHYLTRANSFERASE DOMAIN-CONTAINING PROTEIN"/>
    <property type="match status" value="1"/>
</dbReference>
<feature type="domain" description="Methyltransferase" evidence="1">
    <location>
        <begin position="137"/>
        <end position="229"/>
    </location>
</feature>
<dbReference type="SUPFAM" id="SSF53335">
    <property type="entry name" value="S-adenosyl-L-methionine-dependent methyltransferases"/>
    <property type="match status" value="1"/>
</dbReference>
<evidence type="ECO:0000313" key="2">
    <source>
        <dbReference type="EMBL" id="WPL15617.1"/>
    </source>
</evidence>
<dbReference type="CDD" id="cd02440">
    <property type="entry name" value="AdoMet_MTases"/>
    <property type="match status" value="1"/>
</dbReference>
<dbReference type="EC" id="2.1.1.144" evidence="2"/>
<evidence type="ECO:0000313" key="3">
    <source>
        <dbReference type="Proteomes" id="UP001432180"/>
    </source>
</evidence>
<dbReference type="Gene3D" id="3.40.50.150">
    <property type="entry name" value="Vaccinia Virus protein VP39"/>
    <property type="match status" value="1"/>
</dbReference>
<dbReference type="GO" id="GO:0030798">
    <property type="term" value="F:trans-aconitate 2-methyltransferase activity"/>
    <property type="evidence" value="ECO:0007669"/>
    <property type="project" value="UniProtKB-EC"/>
</dbReference>
<dbReference type="InterPro" id="IPR029063">
    <property type="entry name" value="SAM-dependent_MTases_sf"/>
</dbReference>
<accession>A0ABZ0S381</accession>
<sequence length="311" mass="34196">MIGCIPTPDFTSPMSGPDCPRPDFFGAPVFLEPRSFWSPGLFGAPVFFGALELPSLESPEPKSPAPRRGLGADLRILLHLLRGQPKDGDQRARLEAFYGPQAGHYDAFRDRLLHGREALIGDIQTALGNALPGAHLIELGGGTGRNLEFFGSRLADFGQVTLVDLCPALLAQAREKFAGRKQIQLIEADATRWQPEQPADAVYCAYSLTMIPDWRAALANAITMLKPGGVFGVVDFYVSAARPPADQIRHNTLTRAFWPRWFAHDGVHPDPAHLAALREHFSDHQVTESRAPVPYLPGLAVPYYRFIGRKI</sequence>
<dbReference type="InterPro" id="IPR041698">
    <property type="entry name" value="Methyltransf_25"/>
</dbReference>
<protein>
    <submittedName>
        <fullName evidence="2">Trans-aconitate 2-methyltransferase</fullName>
        <ecNumber evidence="2">2.1.1.144</ecNumber>
    </submittedName>
</protein>
<dbReference type="EMBL" id="CP121472">
    <property type="protein sequence ID" value="WPL15617.1"/>
    <property type="molecule type" value="Genomic_DNA"/>
</dbReference>